<dbReference type="Proteomes" id="UP000494111">
    <property type="component" value="Unassembled WGS sequence"/>
</dbReference>
<dbReference type="PANTHER" id="PTHR37549:SF1">
    <property type="entry name" value="LIPOPROTEIN LPRI"/>
    <property type="match status" value="1"/>
</dbReference>
<dbReference type="EMBL" id="CADIJO010000030">
    <property type="protein sequence ID" value="CAB3738060.1"/>
    <property type="molecule type" value="Genomic_DNA"/>
</dbReference>
<evidence type="ECO:0000313" key="3">
    <source>
        <dbReference type="EMBL" id="CAB3738060.1"/>
    </source>
</evidence>
<evidence type="ECO:0000259" key="2">
    <source>
        <dbReference type="Pfam" id="PF07007"/>
    </source>
</evidence>
<proteinExistence type="predicted"/>
<dbReference type="RefSeq" id="WP_175193899.1">
    <property type="nucleotide sequence ID" value="NZ_CADIJO010000030.1"/>
</dbReference>
<organism evidence="3 4">
    <name type="scientific">Achromobacter deleyi</name>
    <dbReference type="NCBI Taxonomy" id="1353891"/>
    <lineage>
        <taxon>Bacteria</taxon>
        <taxon>Pseudomonadati</taxon>
        <taxon>Pseudomonadota</taxon>
        <taxon>Betaproteobacteria</taxon>
        <taxon>Burkholderiales</taxon>
        <taxon>Alcaligenaceae</taxon>
        <taxon>Achromobacter</taxon>
    </lineage>
</organism>
<evidence type="ECO:0000313" key="4">
    <source>
        <dbReference type="Proteomes" id="UP000494111"/>
    </source>
</evidence>
<reference evidence="3 4" key="1">
    <citation type="submission" date="2020-04" db="EMBL/GenBank/DDBJ databases">
        <authorList>
            <person name="De Canck E."/>
        </authorList>
    </citation>
    <scope>NUCLEOTIDE SEQUENCE [LARGE SCALE GENOMIC DNA]</scope>
    <source>
        <strain evidence="3 4">LMG 3458</strain>
    </source>
</reference>
<dbReference type="InterPro" id="IPR052755">
    <property type="entry name" value="Lysozyme_Inhibitor_LprI"/>
</dbReference>
<dbReference type="InterPro" id="IPR009739">
    <property type="entry name" value="LprI-like_N"/>
</dbReference>
<dbReference type="GO" id="GO:0005576">
    <property type="term" value="C:extracellular region"/>
    <property type="evidence" value="ECO:0007669"/>
    <property type="project" value="TreeGrafter"/>
</dbReference>
<keyword evidence="1" id="KW-0732">Signal</keyword>
<accession>A0A6S7ALM7</accession>
<protein>
    <recommendedName>
        <fullName evidence="2">Lysozyme inhibitor LprI-like N-terminal domain-containing protein</fullName>
    </recommendedName>
</protein>
<dbReference type="Pfam" id="PF07007">
    <property type="entry name" value="LprI"/>
    <property type="match status" value="1"/>
</dbReference>
<gene>
    <name evidence="3" type="ORF">LMG3458_05484</name>
</gene>
<dbReference type="PANTHER" id="PTHR37549">
    <property type="entry name" value="LIPOPROTEIN LPRI"/>
    <property type="match status" value="1"/>
</dbReference>
<dbReference type="AlphaFoldDB" id="A0A6S7ALM7"/>
<evidence type="ECO:0000256" key="1">
    <source>
        <dbReference type="SAM" id="SignalP"/>
    </source>
</evidence>
<sequence length="463" mass="50414">MRRFSPCLFAALPLALAALAAFAAPAAAAGMDCGRARTPAEIAICADPGLYALDAELGTTYGKLRAAQPQQADALRQTQRGWLKQRDLCRADAACLRTRYEARVADLQAQLARVQAYQPDDIDRLALADLRQAVDAARANDPEFPLEKTLETLSVKAGTTTFANVRDKDSDDAAHFPTARPDGVTDDEWRALQASGLEVEAEGGNVGYTLMDLDGDGRRDLVIDAYVGGTGLFSDVSAWRRDGARFVPADVGNADGDAGSSLYTINGRGANQEGTWIRLRDRVYVAYRVGAYGQDRVYLMRPLHRIGDVPTLTVRYRYGMSVPKQQKLDNGATRTLDDTLHAELTRSLKGIDTSQVREAYSGEEPLCPMPPGVSQDDRDSYYSFGAGHYSYEIVGDMAVYVGQRCHIGRVVDWFGSYNKDGLAAQLWIRDPGPDGKEQTFDLTGKRNVIKTDTSIGPVVGDNG</sequence>
<feature type="chain" id="PRO_5028929721" description="Lysozyme inhibitor LprI-like N-terminal domain-containing protein" evidence="1">
    <location>
        <begin position="24"/>
        <end position="463"/>
    </location>
</feature>
<feature type="signal peptide" evidence="1">
    <location>
        <begin position="1"/>
        <end position="23"/>
    </location>
</feature>
<feature type="domain" description="Lysozyme inhibitor LprI-like N-terminal" evidence="2">
    <location>
        <begin position="37"/>
        <end position="107"/>
    </location>
</feature>
<dbReference type="Gene3D" id="1.20.1270.180">
    <property type="match status" value="1"/>
</dbReference>
<name>A0A6S7ALM7_9BURK</name>